<dbReference type="PANTHER" id="PTHR12302:SF26">
    <property type="entry name" value="BLR1266 PROTEIN"/>
    <property type="match status" value="1"/>
</dbReference>
<keyword evidence="1" id="KW-0732">Signal</keyword>
<evidence type="ECO:0000313" key="4">
    <source>
        <dbReference type="Proteomes" id="UP000070433"/>
    </source>
</evidence>
<gene>
    <name evidence="3" type="ORF">UC35_11455</name>
</gene>
<evidence type="ECO:0000256" key="1">
    <source>
        <dbReference type="SAM" id="SignalP"/>
    </source>
</evidence>
<dbReference type="SMART" id="SM00318">
    <property type="entry name" value="SNc"/>
    <property type="match status" value="1"/>
</dbReference>
<dbReference type="Proteomes" id="UP000070433">
    <property type="component" value="Chromosome"/>
</dbReference>
<dbReference type="Gene3D" id="2.40.50.90">
    <property type="match status" value="1"/>
</dbReference>
<keyword evidence="4" id="KW-1185">Reference proteome</keyword>
<dbReference type="PANTHER" id="PTHR12302">
    <property type="entry name" value="EBNA2 BINDING PROTEIN P100"/>
    <property type="match status" value="1"/>
</dbReference>
<dbReference type="PROSITE" id="PS50830">
    <property type="entry name" value="TNASE_3"/>
    <property type="match status" value="1"/>
</dbReference>
<organism evidence="3 4">
    <name type="scientific">Ramlibacter tataouinensis</name>
    <dbReference type="NCBI Taxonomy" id="94132"/>
    <lineage>
        <taxon>Bacteria</taxon>
        <taxon>Pseudomonadati</taxon>
        <taxon>Pseudomonadota</taxon>
        <taxon>Betaproteobacteria</taxon>
        <taxon>Burkholderiales</taxon>
        <taxon>Comamonadaceae</taxon>
        <taxon>Ramlibacter</taxon>
    </lineage>
</organism>
<dbReference type="SUPFAM" id="SSF50199">
    <property type="entry name" value="Staphylococcal nuclease"/>
    <property type="match status" value="1"/>
</dbReference>
<evidence type="ECO:0000313" key="3">
    <source>
        <dbReference type="EMBL" id="AMO23401.1"/>
    </source>
</evidence>
<feature type="signal peptide" evidence="1">
    <location>
        <begin position="1"/>
        <end position="23"/>
    </location>
</feature>
<feature type="domain" description="TNase-like" evidence="2">
    <location>
        <begin position="24"/>
        <end position="146"/>
    </location>
</feature>
<dbReference type="RefSeq" id="WP_061499530.1">
    <property type="nucleotide sequence ID" value="NZ_CP010951.1"/>
</dbReference>
<feature type="chain" id="PRO_5007449561" description="TNase-like domain-containing protein" evidence="1">
    <location>
        <begin position="24"/>
        <end position="163"/>
    </location>
</feature>
<dbReference type="Pfam" id="PF00565">
    <property type="entry name" value="SNase"/>
    <property type="match status" value="1"/>
</dbReference>
<dbReference type="OrthoDB" id="9805504at2"/>
<dbReference type="AlphaFoldDB" id="A0A127JTU1"/>
<evidence type="ECO:0000259" key="2">
    <source>
        <dbReference type="PROSITE" id="PS50830"/>
    </source>
</evidence>
<accession>A0A127JTU1</accession>
<dbReference type="InterPro" id="IPR016071">
    <property type="entry name" value="Staphylococal_nuclease_OB-fold"/>
</dbReference>
<name>A0A127JTU1_9BURK</name>
<sequence>MPPRLPRLALALAVCLASWQACAGTFEGIVTHVSDGDTLSVRPLDGRAPQRIRIHGIDAPEICQPLGPQGRDALAAKALGKRVVVIAQARDDYQRTVARVRLGREDLGAWMVGRGYAWSYRYQRSRGPYWEQEARARRERLGLWQSSRPQSPREFRQRHGSCY</sequence>
<dbReference type="PROSITE" id="PS51257">
    <property type="entry name" value="PROKAR_LIPOPROTEIN"/>
    <property type="match status" value="1"/>
</dbReference>
<dbReference type="InterPro" id="IPR035437">
    <property type="entry name" value="SNase_OB-fold_sf"/>
</dbReference>
<protein>
    <recommendedName>
        <fullName evidence="2">TNase-like domain-containing protein</fullName>
    </recommendedName>
</protein>
<proteinExistence type="predicted"/>
<reference evidence="3 4" key="1">
    <citation type="journal article" date="2014" name="Int. J. Syst. Evol. Microbiol.">
        <title>Ramlibacter solisilvae sp. nov., isolated from forest soil, and emended description of the genus Ramlibacter.</title>
        <authorList>
            <person name="Lee H.J."/>
            <person name="Lee S.H."/>
            <person name="Lee S.S."/>
            <person name="Lee J.S."/>
            <person name="Kim Y."/>
            <person name="Kim S.C."/>
            <person name="Jeon C.O."/>
        </authorList>
    </citation>
    <scope>NUCLEOTIDE SEQUENCE [LARGE SCALE GENOMIC DNA]</scope>
    <source>
        <strain evidence="3 4">5-10</strain>
    </source>
</reference>
<dbReference type="EMBL" id="CP010951">
    <property type="protein sequence ID" value="AMO23401.1"/>
    <property type="molecule type" value="Genomic_DNA"/>
</dbReference>